<evidence type="ECO:0000313" key="2">
    <source>
        <dbReference type="Proteomes" id="UP000531659"/>
    </source>
</evidence>
<reference evidence="1 2" key="1">
    <citation type="submission" date="2020-05" db="EMBL/GenBank/DDBJ databases">
        <title>Complete genome of Clostridium estertheticum subspecies estertheticum, isolated from Vacuum packed lamb meat from New Zealand imported to Switzerland.</title>
        <authorList>
            <person name="Wambui J."/>
            <person name="Stevens M.J.A."/>
            <person name="Stephan R."/>
        </authorList>
    </citation>
    <scope>NUCLEOTIDE SEQUENCE [LARGE SCALE GENOMIC DNA]</scope>
    <source>
        <strain evidence="1 2">CEST001</strain>
    </source>
</reference>
<proteinExistence type="predicted"/>
<name>A0A7Y3WTJ1_9CLOT</name>
<dbReference type="EMBL" id="JABEYB010000010">
    <property type="protein sequence ID" value="NNU77069.1"/>
    <property type="molecule type" value="Genomic_DNA"/>
</dbReference>
<organism evidence="1 2">
    <name type="scientific">Clostridium estertheticum</name>
    <dbReference type="NCBI Taxonomy" id="238834"/>
    <lineage>
        <taxon>Bacteria</taxon>
        <taxon>Bacillati</taxon>
        <taxon>Bacillota</taxon>
        <taxon>Clostridia</taxon>
        <taxon>Eubacteriales</taxon>
        <taxon>Clostridiaceae</taxon>
        <taxon>Clostridium</taxon>
    </lineage>
</organism>
<evidence type="ECO:0000313" key="1">
    <source>
        <dbReference type="EMBL" id="NNU77069.1"/>
    </source>
</evidence>
<comment type="caution">
    <text evidence="1">The sequence shown here is derived from an EMBL/GenBank/DDBJ whole genome shotgun (WGS) entry which is preliminary data.</text>
</comment>
<accession>A0A7Y3WTJ1</accession>
<dbReference type="RefSeq" id="WP_171297744.1">
    <property type="nucleotide sequence ID" value="NZ_CP087098.1"/>
</dbReference>
<dbReference type="Proteomes" id="UP000531659">
    <property type="component" value="Unassembled WGS sequence"/>
</dbReference>
<dbReference type="AlphaFoldDB" id="A0A7Y3WTJ1"/>
<gene>
    <name evidence="1" type="ORF">HLQ16_14110</name>
</gene>
<sequence>MIKLLKEIFSSENMRNVGVLNYVATSGGSKDSITLYNEAFNKNDYELNMKKVS</sequence>
<protein>
    <submittedName>
        <fullName evidence="1">Uncharacterized protein</fullName>
    </submittedName>
</protein>